<dbReference type="GO" id="GO:1903801">
    <property type="term" value="P:L-leucine import across plasma membrane"/>
    <property type="evidence" value="ECO:0007669"/>
    <property type="project" value="TreeGrafter"/>
</dbReference>
<dbReference type="AlphaFoldDB" id="A0A7E4ZZQ6"/>
<dbReference type="GO" id="GO:0015180">
    <property type="term" value="F:L-alanine transmembrane transporter activity"/>
    <property type="evidence" value="ECO:0007669"/>
    <property type="project" value="TreeGrafter"/>
</dbReference>
<dbReference type="InterPro" id="IPR042280">
    <property type="entry name" value="SLC3A2"/>
</dbReference>
<dbReference type="Gene3D" id="3.20.20.80">
    <property type="entry name" value="Glycosidases"/>
    <property type="match status" value="1"/>
</dbReference>
<dbReference type="Pfam" id="PF16028">
    <property type="entry name" value="SLC3A2_N"/>
    <property type="match status" value="1"/>
</dbReference>
<feature type="domain" description="Glycosyl hydrolase family 13 catalytic" evidence="2">
    <location>
        <begin position="105"/>
        <end position="499"/>
    </location>
</feature>
<dbReference type="GO" id="GO:0016323">
    <property type="term" value="C:basolateral plasma membrane"/>
    <property type="evidence" value="ECO:0007669"/>
    <property type="project" value="TreeGrafter"/>
</dbReference>
<dbReference type="PANTHER" id="PTHR46673">
    <property type="entry name" value="4F2 CELL-SURFACE ANTIGEN HEAVY CHAIN"/>
    <property type="match status" value="1"/>
</dbReference>
<protein>
    <submittedName>
        <fullName evidence="4">Aamy domain-containing protein</fullName>
    </submittedName>
</protein>
<evidence type="ECO:0000313" key="3">
    <source>
        <dbReference type="Proteomes" id="UP000492821"/>
    </source>
</evidence>
<dbReference type="GO" id="GO:0015173">
    <property type="term" value="F:aromatic amino acid transmembrane transporter activity"/>
    <property type="evidence" value="ECO:0007669"/>
    <property type="project" value="TreeGrafter"/>
</dbReference>
<dbReference type="GO" id="GO:0015190">
    <property type="term" value="F:L-leucine transmembrane transporter activity"/>
    <property type="evidence" value="ECO:0007669"/>
    <property type="project" value="TreeGrafter"/>
</dbReference>
<dbReference type="WBParaSite" id="Pan_g590.t1">
    <property type="protein sequence ID" value="Pan_g590.t1"/>
    <property type="gene ID" value="Pan_g590"/>
</dbReference>
<dbReference type="PANTHER" id="PTHR46673:SF1">
    <property type="entry name" value="4F2 CELL-SURFACE ANTIGEN HEAVY CHAIN"/>
    <property type="match status" value="1"/>
</dbReference>
<accession>A0A7E4ZZQ6</accession>
<dbReference type="InterPro" id="IPR017853">
    <property type="entry name" value="GH"/>
</dbReference>
<dbReference type="CDD" id="cd00551">
    <property type="entry name" value="AmyAc_family"/>
    <property type="match status" value="1"/>
</dbReference>
<feature type="transmembrane region" description="Helical" evidence="1">
    <location>
        <begin position="63"/>
        <end position="86"/>
    </location>
</feature>
<reference evidence="4" key="2">
    <citation type="submission" date="2020-10" db="UniProtKB">
        <authorList>
            <consortium name="WormBaseParasite"/>
        </authorList>
    </citation>
    <scope>IDENTIFICATION</scope>
</reference>
<evidence type="ECO:0000313" key="4">
    <source>
        <dbReference type="WBParaSite" id="Pan_g590.t1"/>
    </source>
</evidence>
<evidence type="ECO:0000256" key="1">
    <source>
        <dbReference type="SAM" id="Phobius"/>
    </source>
</evidence>
<dbReference type="SUPFAM" id="SSF51445">
    <property type="entry name" value="(Trans)glycosidases"/>
    <property type="match status" value="2"/>
</dbReference>
<reference evidence="3" key="1">
    <citation type="journal article" date="2013" name="Genetics">
        <title>The draft genome and transcriptome of Panagrellus redivivus are shaped by the harsh demands of a free-living lifestyle.</title>
        <authorList>
            <person name="Srinivasan J."/>
            <person name="Dillman A.R."/>
            <person name="Macchietto M.G."/>
            <person name="Heikkinen L."/>
            <person name="Lakso M."/>
            <person name="Fracchia K.M."/>
            <person name="Antoshechkin I."/>
            <person name="Mortazavi A."/>
            <person name="Wong G."/>
            <person name="Sternberg P.W."/>
        </authorList>
    </citation>
    <scope>NUCLEOTIDE SEQUENCE [LARGE SCALE GENOMIC DNA]</scope>
    <source>
        <strain evidence="3">MT8872</strain>
    </source>
</reference>
<dbReference type="InterPro" id="IPR006047">
    <property type="entry name" value="GH13_cat_dom"/>
</dbReference>
<keyword evidence="1" id="KW-0472">Membrane</keyword>
<dbReference type="GO" id="GO:0005975">
    <property type="term" value="P:carbohydrate metabolic process"/>
    <property type="evidence" value="ECO:0007669"/>
    <property type="project" value="InterPro"/>
</dbReference>
<keyword evidence="1" id="KW-1133">Transmembrane helix</keyword>
<dbReference type="Pfam" id="PF00128">
    <property type="entry name" value="Alpha-amylase"/>
    <property type="match status" value="1"/>
</dbReference>
<dbReference type="InterPro" id="IPR031984">
    <property type="entry name" value="SLC3A2_N"/>
</dbReference>
<keyword evidence="1" id="KW-0812">Transmembrane</keyword>
<dbReference type="SMART" id="SM00642">
    <property type="entry name" value="Aamy"/>
    <property type="match status" value="1"/>
</dbReference>
<dbReference type="GO" id="GO:1904273">
    <property type="term" value="P:L-alanine import across plasma membrane"/>
    <property type="evidence" value="ECO:0007669"/>
    <property type="project" value="TreeGrafter"/>
</dbReference>
<organism evidence="3 4">
    <name type="scientific">Panagrellus redivivus</name>
    <name type="common">Microworm</name>
    <dbReference type="NCBI Taxonomy" id="6233"/>
    <lineage>
        <taxon>Eukaryota</taxon>
        <taxon>Metazoa</taxon>
        <taxon>Ecdysozoa</taxon>
        <taxon>Nematoda</taxon>
        <taxon>Chromadorea</taxon>
        <taxon>Rhabditida</taxon>
        <taxon>Tylenchina</taxon>
        <taxon>Panagrolaimomorpha</taxon>
        <taxon>Panagrolaimoidea</taxon>
        <taxon>Panagrolaimidae</taxon>
        <taxon>Panagrellus</taxon>
    </lineage>
</organism>
<evidence type="ECO:0000259" key="2">
    <source>
        <dbReference type="SMART" id="SM00642"/>
    </source>
</evidence>
<keyword evidence="3" id="KW-1185">Reference proteome</keyword>
<dbReference type="GO" id="GO:0016324">
    <property type="term" value="C:apical plasma membrane"/>
    <property type="evidence" value="ECO:0007669"/>
    <property type="project" value="TreeGrafter"/>
</dbReference>
<dbReference type="Proteomes" id="UP000492821">
    <property type="component" value="Unassembled WGS sequence"/>
</dbReference>
<name>A0A7E4ZZQ6_PANRE</name>
<dbReference type="GO" id="GO:0015823">
    <property type="term" value="P:phenylalanine transport"/>
    <property type="evidence" value="ECO:0007669"/>
    <property type="project" value="TreeGrafter"/>
</dbReference>
<proteinExistence type="predicted"/>
<sequence length="501" mass="55482">MSAGDALMSPAAGDDAKAELGVNAQFSREAESVEVTPSGPVIGLTKEQLEKYRNEPFYRTLRWILFALFWLTWAALFCGALALIFLSPRKVKATPDPQKNANAYEIFIPGFYDSDNNGEGDFAGVVQKFDYLADLNVDTLILTPVFKTDKDHFSPVKTESWSEIDERFGGQGGFESLVKAAANKFKIFVDVPINENATVDKLVQGVKLVEKLGADGVYIVQPSNSTDIYDAKNLDLLINGIRSEIPDEKFAIYVNSQELLDLATTKANVVVLDTVVENGENVLDIFLASVADAVNGNTSLTLVQNSVRRERLGSKLPKENRPSLLSLLNALRLVAYPVAINTYGDEVGLLDSASSRHESYLGYYPWDESANHKGFTTFEEALLFDPLVPAGTTDDQSDIRKKFSVLSTIRRNFKFGAAKTTKHTVIRDAADGSGIYVLFFNPDNQDAQIKYSDILPSSVEGLNKVSIIHDDGVDSTKIEDYTEKVEHFEPYQYRIVKLHNK</sequence>